<reference evidence="11 12" key="1">
    <citation type="journal article" date="2017" name="Curr. Biol.">
        <title>Genome architecture and evolution of a unichromosomal asexual nematode.</title>
        <authorList>
            <person name="Fradin H."/>
            <person name="Zegar C."/>
            <person name="Gutwein M."/>
            <person name="Lucas J."/>
            <person name="Kovtun M."/>
            <person name="Corcoran D."/>
            <person name="Baugh L.R."/>
            <person name="Kiontke K."/>
            <person name="Gunsalus K."/>
            <person name="Fitch D.H."/>
            <person name="Piano F."/>
        </authorList>
    </citation>
    <scope>NUCLEOTIDE SEQUENCE [LARGE SCALE GENOMIC DNA]</scope>
    <source>
        <strain evidence="11">PF1309</strain>
    </source>
</reference>
<protein>
    <recommendedName>
        <fullName evidence="6">Translation initiation factor eIF2B subunit delta</fullName>
    </recommendedName>
    <alternativeName>
        <fullName evidence="7">eIF2B GDP-GTP exchange factor subunit delta</fullName>
    </alternativeName>
</protein>
<dbReference type="GO" id="GO:0003743">
    <property type="term" value="F:translation initiation factor activity"/>
    <property type="evidence" value="ECO:0007669"/>
    <property type="project" value="UniProtKB-KW"/>
</dbReference>
<evidence type="ECO:0000256" key="4">
    <source>
        <dbReference type="ARBA" id="ARBA00022540"/>
    </source>
</evidence>
<dbReference type="GO" id="GO:0005829">
    <property type="term" value="C:cytosol"/>
    <property type="evidence" value="ECO:0007669"/>
    <property type="project" value="UniProtKB-SubCell"/>
</dbReference>
<keyword evidence="12" id="KW-1185">Reference proteome</keyword>
<dbReference type="STRING" id="2018661.A0A2A2KUD5"/>
<dbReference type="InterPro" id="IPR042529">
    <property type="entry name" value="IF_2B-like_C"/>
</dbReference>
<dbReference type="AlphaFoldDB" id="A0A2A2KUD5"/>
<evidence type="ECO:0000256" key="7">
    <source>
        <dbReference type="ARBA" id="ARBA00044356"/>
    </source>
</evidence>
<evidence type="ECO:0000256" key="5">
    <source>
        <dbReference type="ARBA" id="ARBA00022917"/>
    </source>
</evidence>
<comment type="subcellular location">
    <subcellularLocation>
        <location evidence="1">Cytoplasm</location>
        <location evidence="1">Cytosol</location>
    </subcellularLocation>
</comment>
<dbReference type="Pfam" id="PF01008">
    <property type="entry name" value="IF-2B"/>
    <property type="match status" value="1"/>
</dbReference>
<comment type="similarity">
    <text evidence="2 9">Belongs to the eIF-2B alpha/beta/delta subunits family.</text>
</comment>
<evidence type="ECO:0000256" key="3">
    <source>
        <dbReference type="ARBA" id="ARBA00022490"/>
    </source>
</evidence>
<proteinExistence type="inferred from homology"/>
<dbReference type="OrthoDB" id="10254737at2759"/>
<evidence type="ECO:0000256" key="10">
    <source>
        <dbReference type="SAM" id="MobiDB-lite"/>
    </source>
</evidence>
<feature type="region of interest" description="Disordered" evidence="10">
    <location>
        <begin position="53"/>
        <end position="200"/>
    </location>
</feature>
<organism evidence="11 12">
    <name type="scientific">Diploscapter pachys</name>
    <dbReference type="NCBI Taxonomy" id="2018661"/>
    <lineage>
        <taxon>Eukaryota</taxon>
        <taxon>Metazoa</taxon>
        <taxon>Ecdysozoa</taxon>
        <taxon>Nematoda</taxon>
        <taxon>Chromadorea</taxon>
        <taxon>Rhabditida</taxon>
        <taxon>Rhabditina</taxon>
        <taxon>Rhabditomorpha</taxon>
        <taxon>Rhabditoidea</taxon>
        <taxon>Rhabditidae</taxon>
        <taxon>Diploscapter</taxon>
    </lineage>
</organism>
<evidence type="ECO:0000256" key="8">
    <source>
        <dbReference type="ARBA" id="ARBA00046432"/>
    </source>
</evidence>
<sequence>MGKGKKGQPAQQKEQPPPAKEDKTAANVEEQSVSNLKKSLEKLSLEVKKLGAVLGVEEGQKKTGSEQQKQSKTGQADANQQKSDSSKPTSSNAADQPKQDEQADQKKNQFERPEMTAEEKKAQRAAKAAEKKLKAEASKNKKENAQQNEQQQANQPKGNQQKQGQNKEENAGQGKKVGKSDQPKAKPQDNGEIKSALRTGSSYSGKEVKFDLIASTSDDVQNAAEPEPIRSTTLIHPAFIELSTKCEDGIIDSIDELCKQFIDTTIEFVKSPQIASGNDNGSGESLSKKFDSALKHQLTYFTFNGKWPLPFALGNIVRLMRKESEKVEQDSISGIDAFVKRLDELKETNFIFAYEAISDHIEKKISKAGQYILTYDWCPLVHRILVDTADRDKSKIFCFVDDELGARGMQHVQAFTQKGVRSQYLNLNSISYVMHNCSMVVLGCAAVLSNGCVATWLGSLQVALVAKHFNVPVLVVAQTFKFVDKFGSYGRRISVMGRKELELLPADLITAVVTDLRILPPSAAPAVLKAKDLEAE</sequence>
<dbReference type="PANTHER" id="PTHR10233:SF14">
    <property type="entry name" value="TRANSLATION INITIATION FACTOR EIF-2B SUBUNIT DELTA"/>
    <property type="match status" value="1"/>
</dbReference>
<dbReference type="InterPro" id="IPR000649">
    <property type="entry name" value="IF-2B-related"/>
</dbReference>
<comment type="caution">
    <text evidence="11">The sequence shown here is derived from an EMBL/GenBank/DDBJ whole genome shotgun (WGS) entry which is preliminary data.</text>
</comment>
<feature type="compositionally biased region" description="Polar residues" evidence="10">
    <location>
        <begin position="65"/>
        <end position="94"/>
    </location>
</feature>
<evidence type="ECO:0000313" key="12">
    <source>
        <dbReference type="Proteomes" id="UP000218231"/>
    </source>
</evidence>
<dbReference type="PANTHER" id="PTHR10233">
    <property type="entry name" value="TRANSLATION INITIATION FACTOR EIF-2B"/>
    <property type="match status" value="1"/>
</dbReference>
<evidence type="ECO:0000256" key="9">
    <source>
        <dbReference type="RuleBase" id="RU003814"/>
    </source>
</evidence>
<name>A0A2A2KUD5_9BILA</name>
<keyword evidence="4" id="KW-0396">Initiation factor</keyword>
<evidence type="ECO:0000256" key="1">
    <source>
        <dbReference type="ARBA" id="ARBA00004514"/>
    </source>
</evidence>
<feature type="compositionally biased region" description="Basic and acidic residues" evidence="10">
    <location>
        <begin position="178"/>
        <end position="192"/>
    </location>
</feature>
<accession>A0A2A2KUD5</accession>
<evidence type="ECO:0000256" key="2">
    <source>
        <dbReference type="ARBA" id="ARBA00007251"/>
    </source>
</evidence>
<dbReference type="Gene3D" id="3.40.50.10470">
    <property type="entry name" value="Translation initiation factor eif-2b, domain 2"/>
    <property type="match status" value="1"/>
</dbReference>
<dbReference type="EMBL" id="LIAE01007676">
    <property type="protein sequence ID" value="PAV77616.1"/>
    <property type="molecule type" value="Genomic_DNA"/>
</dbReference>
<gene>
    <name evidence="11" type="ORF">WR25_25479</name>
</gene>
<keyword evidence="3" id="KW-0963">Cytoplasm</keyword>
<comment type="subunit">
    <text evidence="8">Component of the translation initiation factor 2B (eIF2B) complex which is a heterodecamer of two sets of five different subunits: alpha, beta, gamma, delta and epsilon. Subunits alpha, beta and delta comprise a regulatory subcomplex and subunits epsilon and gamma comprise a catalytic subcomplex. Within the complex, the hexameric regulatory complex resides at the center, with the two heterodimeric catalytic subcomplexes bound on opposite sides.</text>
</comment>
<feature type="compositionally biased region" description="Low complexity" evidence="10">
    <location>
        <begin position="145"/>
        <end position="164"/>
    </location>
</feature>
<keyword evidence="5" id="KW-0648">Protein biosynthesis</keyword>
<feature type="compositionally biased region" description="Basic and acidic residues" evidence="10">
    <location>
        <begin position="97"/>
        <end position="144"/>
    </location>
</feature>
<evidence type="ECO:0000313" key="11">
    <source>
        <dbReference type="EMBL" id="PAV77616.1"/>
    </source>
</evidence>
<dbReference type="SUPFAM" id="SSF100950">
    <property type="entry name" value="NagB/RpiA/CoA transferase-like"/>
    <property type="match status" value="1"/>
</dbReference>
<evidence type="ECO:0000256" key="6">
    <source>
        <dbReference type="ARBA" id="ARBA00044147"/>
    </source>
</evidence>
<feature type="region of interest" description="Disordered" evidence="10">
    <location>
        <begin position="1"/>
        <end position="35"/>
    </location>
</feature>
<dbReference type="Proteomes" id="UP000218231">
    <property type="component" value="Unassembled WGS sequence"/>
</dbReference>
<dbReference type="InterPro" id="IPR037171">
    <property type="entry name" value="NagB/RpiA_transferase-like"/>
</dbReference>